<keyword evidence="2 5" id="KW-0812">Transmembrane</keyword>
<reference evidence="7 8" key="1">
    <citation type="journal article" date="2015" name="Plant Cell">
        <title>Oil accumulation by the oleaginous diatom Fistulifera solaris as revealed by the genome and transcriptome.</title>
        <authorList>
            <person name="Tanaka T."/>
            <person name="Maeda Y."/>
            <person name="Veluchamy A."/>
            <person name="Tanaka M."/>
            <person name="Abida H."/>
            <person name="Marechal E."/>
            <person name="Bowler C."/>
            <person name="Muto M."/>
            <person name="Sunaga Y."/>
            <person name="Tanaka M."/>
            <person name="Yoshino T."/>
            <person name="Taniguchi T."/>
            <person name="Fukuda Y."/>
            <person name="Nemoto M."/>
            <person name="Matsumoto M."/>
            <person name="Wong P.S."/>
            <person name="Aburatani S."/>
            <person name="Fujibuchi W."/>
        </authorList>
    </citation>
    <scope>NUCLEOTIDE SEQUENCE [LARGE SCALE GENOMIC DNA]</scope>
    <source>
        <strain evidence="7 8">JPCC DA0580</strain>
    </source>
</reference>
<feature type="transmembrane region" description="Helical" evidence="5">
    <location>
        <begin position="101"/>
        <end position="117"/>
    </location>
</feature>
<evidence type="ECO:0000259" key="6">
    <source>
        <dbReference type="Pfam" id="PF02544"/>
    </source>
</evidence>
<gene>
    <name evidence="7" type="ORF">FisN_10Lu059</name>
</gene>
<dbReference type="PANTHER" id="PTHR14624:SF0">
    <property type="entry name" value="POLYPRENOL REDUCTASE"/>
    <property type="match status" value="1"/>
</dbReference>
<dbReference type="EC" id="1.3.1.94" evidence="7"/>
<feature type="transmembrane region" description="Helical" evidence="5">
    <location>
        <begin position="7"/>
        <end position="27"/>
    </location>
</feature>
<keyword evidence="7" id="KW-0560">Oxidoreductase</keyword>
<dbReference type="PROSITE" id="PS50244">
    <property type="entry name" value="S5A_REDUCTASE"/>
    <property type="match status" value="1"/>
</dbReference>
<dbReference type="GO" id="GO:0016095">
    <property type="term" value="P:polyprenol catabolic process"/>
    <property type="evidence" value="ECO:0007669"/>
    <property type="project" value="TreeGrafter"/>
</dbReference>
<dbReference type="GO" id="GO:0160198">
    <property type="term" value="F:polyprenal reductase activity"/>
    <property type="evidence" value="ECO:0007669"/>
    <property type="project" value="UniProtKB-EC"/>
</dbReference>
<keyword evidence="4 5" id="KW-0472">Membrane</keyword>
<comment type="caution">
    <text evidence="7">The sequence shown here is derived from an EMBL/GenBank/DDBJ whole genome shotgun (WGS) entry which is preliminary data.</text>
</comment>
<dbReference type="UniPathway" id="UPA00378"/>
<dbReference type="GO" id="GO:0006488">
    <property type="term" value="P:dolichol-linked oligosaccharide biosynthetic process"/>
    <property type="evidence" value="ECO:0007669"/>
    <property type="project" value="InterPro"/>
</dbReference>
<keyword evidence="8" id="KW-1185">Reference proteome</keyword>
<dbReference type="AlphaFoldDB" id="A0A1Z5JT41"/>
<comment type="subcellular location">
    <subcellularLocation>
        <location evidence="1">Endomembrane system</location>
        <topology evidence="1">Multi-pass membrane protein</topology>
    </subcellularLocation>
</comment>
<dbReference type="EC" id="1.3.1.22" evidence="7"/>
<keyword evidence="3 5" id="KW-1133">Transmembrane helix</keyword>
<dbReference type="Proteomes" id="UP000198406">
    <property type="component" value="Unassembled WGS sequence"/>
</dbReference>
<name>A0A1Z5JT41_FISSO</name>
<evidence type="ECO:0000256" key="2">
    <source>
        <dbReference type="ARBA" id="ARBA00022692"/>
    </source>
</evidence>
<dbReference type="PANTHER" id="PTHR14624">
    <property type="entry name" value="DFG10 PROTEIN"/>
    <property type="match status" value="1"/>
</dbReference>
<organism evidence="7 8">
    <name type="scientific">Fistulifera solaris</name>
    <name type="common">Oleaginous diatom</name>
    <dbReference type="NCBI Taxonomy" id="1519565"/>
    <lineage>
        <taxon>Eukaryota</taxon>
        <taxon>Sar</taxon>
        <taxon>Stramenopiles</taxon>
        <taxon>Ochrophyta</taxon>
        <taxon>Bacillariophyta</taxon>
        <taxon>Bacillariophyceae</taxon>
        <taxon>Bacillariophycidae</taxon>
        <taxon>Naviculales</taxon>
        <taxon>Naviculaceae</taxon>
        <taxon>Fistulifera</taxon>
    </lineage>
</organism>
<dbReference type="EMBL" id="BDSP01000114">
    <property type="protein sequence ID" value="GAX17203.1"/>
    <property type="molecule type" value="Genomic_DNA"/>
</dbReference>
<dbReference type="GO" id="GO:0047751">
    <property type="term" value="F:3-oxo-5-alpha-steroid 4-dehydrogenase (NADP+) activity"/>
    <property type="evidence" value="ECO:0007669"/>
    <property type="project" value="UniProtKB-EC"/>
</dbReference>
<feature type="domain" description="3-oxo-5-alpha-steroid 4-dehydrogenase C-terminal" evidence="6">
    <location>
        <begin position="39"/>
        <end position="166"/>
    </location>
</feature>
<evidence type="ECO:0000256" key="4">
    <source>
        <dbReference type="ARBA" id="ARBA00023136"/>
    </source>
</evidence>
<feature type="transmembrane region" description="Helical" evidence="5">
    <location>
        <begin position="42"/>
        <end position="58"/>
    </location>
</feature>
<evidence type="ECO:0000313" key="7">
    <source>
        <dbReference type="EMBL" id="GAX17203.1"/>
    </source>
</evidence>
<evidence type="ECO:0000256" key="5">
    <source>
        <dbReference type="SAM" id="Phobius"/>
    </source>
</evidence>
<dbReference type="InterPro" id="IPR001104">
    <property type="entry name" value="3-oxo-5_a-steroid_4-DH_C"/>
</dbReference>
<accession>A0A1Z5JT41</accession>
<protein>
    <submittedName>
        <fullName evidence="7">3-oxo-5-alpha-steroid 4-dehydrogenase 3</fullName>
        <ecNumber evidence="7">1.3.1.22</ecNumber>
        <ecNumber evidence="7">1.3.1.94</ecNumber>
    </submittedName>
</protein>
<dbReference type="Pfam" id="PF02544">
    <property type="entry name" value="Steroid_dh"/>
    <property type="match status" value="1"/>
</dbReference>
<evidence type="ECO:0000256" key="3">
    <source>
        <dbReference type="ARBA" id="ARBA00022989"/>
    </source>
</evidence>
<dbReference type="InterPro" id="IPR039698">
    <property type="entry name" value="Dfg10/SRD5A3"/>
</dbReference>
<dbReference type="InParanoid" id="A0A1Z5JT41"/>
<evidence type="ECO:0000256" key="1">
    <source>
        <dbReference type="ARBA" id="ARBA00004127"/>
    </source>
</evidence>
<dbReference type="FunCoup" id="A0A1Z5JT41">
    <property type="interactions" value="182"/>
</dbReference>
<evidence type="ECO:0000313" key="8">
    <source>
        <dbReference type="Proteomes" id="UP000198406"/>
    </source>
</evidence>
<dbReference type="OrthoDB" id="186459at2759"/>
<sequence>MHIMGYCAGVAHYIWLPLAFVSVPYGTKDVMDHNNTVPVDDARFLQMLVFLLGLWAQYQQHRHHRLLASLRIDPQTNSSHNSPKYRIPTGGWFRMVSCPHYLAEIILYVCFTILIQFDHPTPRMGLVLLFVVLNLSVTAIRTHRWYYENIPGYIQLQRRALIPFVL</sequence>
<dbReference type="GO" id="GO:0005783">
    <property type="term" value="C:endoplasmic reticulum"/>
    <property type="evidence" value="ECO:0007669"/>
    <property type="project" value="TreeGrafter"/>
</dbReference>
<proteinExistence type="predicted"/>
<feature type="transmembrane region" description="Helical" evidence="5">
    <location>
        <begin position="123"/>
        <end position="140"/>
    </location>
</feature>